<gene>
    <name evidence="1" type="ORF">RUM43_010145</name>
</gene>
<dbReference type="EMBL" id="JAWJWE010000004">
    <property type="protein sequence ID" value="KAK6636484.1"/>
    <property type="molecule type" value="Genomic_DNA"/>
</dbReference>
<accession>A0AAN8P3Q3</accession>
<comment type="caution">
    <text evidence="1">The sequence shown here is derived from an EMBL/GenBank/DDBJ whole genome shotgun (WGS) entry which is preliminary data.</text>
</comment>
<dbReference type="Proteomes" id="UP001372834">
    <property type="component" value="Unassembled WGS sequence"/>
</dbReference>
<protein>
    <submittedName>
        <fullName evidence="1">Uncharacterized protein</fullName>
    </submittedName>
</protein>
<name>A0AAN8P3Q3_POLSC</name>
<proteinExistence type="predicted"/>
<evidence type="ECO:0000313" key="1">
    <source>
        <dbReference type="EMBL" id="KAK6636484.1"/>
    </source>
</evidence>
<evidence type="ECO:0000313" key="2">
    <source>
        <dbReference type="Proteomes" id="UP001372834"/>
    </source>
</evidence>
<sequence length="124" mass="13650">MGGKTDCRRSRTKADATPLWARNQVFPKVCSKGNERANPGCVAPIRNGARNITDACSRTVTSIGPESALPFPRFSRPEPKDRLTFGERDLKIALDLVRDQRAKGRGQNTLDVTRSHLAGFLADE</sequence>
<reference evidence="1 2" key="1">
    <citation type="submission" date="2023-10" db="EMBL/GenBank/DDBJ databases">
        <title>Genomes of two closely related lineages of the louse Polyplax serrata with different host specificities.</title>
        <authorList>
            <person name="Martinu J."/>
            <person name="Tarabai H."/>
            <person name="Stefka J."/>
            <person name="Hypsa V."/>
        </authorList>
    </citation>
    <scope>NUCLEOTIDE SEQUENCE [LARGE SCALE GENOMIC DNA]</scope>
    <source>
        <strain evidence="1">HR10_N</strain>
    </source>
</reference>
<dbReference type="AlphaFoldDB" id="A0AAN8P3Q3"/>
<organism evidence="1 2">
    <name type="scientific">Polyplax serrata</name>
    <name type="common">Common mouse louse</name>
    <dbReference type="NCBI Taxonomy" id="468196"/>
    <lineage>
        <taxon>Eukaryota</taxon>
        <taxon>Metazoa</taxon>
        <taxon>Ecdysozoa</taxon>
        <taxon>Arthropoda</taxon>
        <taxon>Hexapoda</taxon>
        <taxon>Insecta</taxon>
        <taxon>Pterygota</taxon>
        <taxon>Neoptera</taxon>
        <taxon>Paraneoptera</taxon>
        <taxon>Psocodea</taxon>
        <taxon>Troctomorpha</taxon>
        <taxon>Phthiraptera</taxon>
        <taxon>Anoplura</taxon>
        <taxon>Polyplacidae</taxon>
        <taxon>Polyplax</taxon>
    </lineage>
</organism>